<dbReference type="InterPro" id="IPR003489">
    <property type="entry name" value="RHF/RaiA"/>
</dbReference>
<evidence type="ECO:0000313" key="4">
    <source>
        <dbReference type="EMBL" id="QOV91362.1"/>
    </source>
</evidence>
<comment type="subunit">
    <text evidence="2">Associates exclusively with 100S ribosomes, which are dimers of 70S ribosomes.</text>
</comment>
<dbReference type="Pfam" id="PF02482">
    <property type="entry name" value="Ribosomal_S30AE"/>
    <property type="match status" value="1"/>
</dbReference>
<dbReference type="GO" id="GO:0045900">
    <property type="term" value="P:negative regulation of translational elongation"/>
    <property type="evidence" value="ECO:0007669"/>
    <property type="project" value="TreeGrafter"/>
</dbReference>
<protein>
    <recommendedName>
        <fullName evidence="3">Ribosome hibernation promoting factor</fullName>
    </recommendedName>
</protein>
<evidence type="ECO:0000256" key="1">
    <source>
        <dbReference type="ARBA" id="ARBA00022845"/>
    </source>
</evidence>
<dbReference type="SUPFAM" id="SSF69754">
    <property type="entry name" value="Ribosome binding protein Y (YfiA homologue)"/>
    <property type="match status" value="1"/>
</dbReference>
<reference evidence="4 5" key="1">
    <citation type="submission" date="2020-10" db="EMBL/GenBank/DDBJ databases">
        <title>Wide distribution of Phycisphaera-like planctomycetes from WD2101 soil group in peatlands and genome analysis of the first cultivated representative.</title>
        <authorList>
            <person name="Dedysh S.N."/>
            <person name="Beletsky A.V."/>
            <person name="Ivanova A."/>
            <person name="Kulichevskaya I.S."/>
            <person name="Suzina N.E."/>
            <person name="Philippov D.A."/>
            <person name="Rakitin A.L."/>
            <person name="Mardanov A.V."/>
            <person name="Ravin N.V."/>
        </authorList>
    </citation>
    <scope>NUCLEOTIDE SEQUENCE [LARGE SCALE GENOMIC DNA]</scope>
    <source>
        <strain evidence="4 5">M1803</strain>
    </source>
</reference>
<dbReference type="RefSeq" id="WP_206294614.1">
    <property type="nucleotide sequence ID" value="NZ_CP063458.1"/>
</dbReference>
<dbReference type="InterPro" id="IPR036567">
    <property type="entry name" value="RHF-like"/>
</dbReference>
<dbReference type="GO" id="GO:0022627">
    <property type="term" value="C:cytosolic small ribosomal subunit"/>
    <property type="evidence" value="ECO:0007669"/>
    <property type="project" value="TreeGrafter"/>
</dbReference>
<dbReference type="Proteomes" id="UP000593765">
    <property type="component" value="Chromosome"/>
</dbReference>
<dbReference type="EMBL" id="CP063458">
    <property type="protein sequence ID" value="QOV91362.1"/>
    <property type="molecule type" value="Genomic_DNA"/>
</dbReference>
<dbReference type="Gene3D" id="3.30.160.100">
    <property type="entry name" value="Ribosome hibernation promotion factor-like"/>
    <property type="match status" value="1"/>
</dbReference>
<keyword evidence="5" id="KW-1185">Reference proteome</keyword>
<dbReference type="AlphaFoldDB" id="A0A7M2X1N9"/>
<dbReference type="InterPro" id="IPR050574">
    <property type="entry name" value="HPF/YfiA_ribosome-assoc"/>
</dbReference>
<organism evidence="4 5">
    <name type="scientific">Humisphaera borealis</name>
    <dbReference type="NCBI Taxonomy" id="2807512"/>
    <lineage>
        <taxon>Bacteria</taxon>
        <taxon>Pseudomonadati</taxon>
        <taxon>Planctomycetota</taxon>
        <taxon>Phycisphaerae</taxon>
        <taxon>Tepidisphaerales</taxon>
        <taxon>Tepidisphaeraceae</taxon>
        <taxon>Humisphaera</taxon>
    </lineage>
</organism>
<accession>A0A7M2X1N9</accession>
<dbReference type="NCBIfam" id="TIGR00741">
    <property type="entry name" value="yfiA"/>
    <property type="match status" value="1"/>
</dbReference>
<dbReference type="GO" id="GO:0043024">
    <property type="term" value="F:ribosomal small subunit binding"/>
    <property type="evidence" value="ECO:0007669"/>
    <property type="project" value="TreeGrafter"/>
</dbReference>
<sequence>MIITISGRHMDVTPALKTFAEEKAGKLTRYYDRIQEIEVILDAGKGGTNVEMIVNAEHNDVFIAKDNAEGDAYAQIDACVGKLERQLSEHKKKHRNRKHPE</sequence>
<keyword evidence="1" id="KW-0810">Translation regulation</keyword>
<gene>
    <name evidence="4" type="primary">raiA</name>
    <name evidence="4" type="ORF">IPV69_08425</name>
</gene>
<evidence type="ECO:0000256" key="3">
    <source>
        <dbReference type="ARBA" id="ARBA00041148"/>
    </source>
</evidence>
<name>A0A7M2X1N9_9BACT</name>
<proteinExistence type="predicted"/>
<evidence type="ECO:0000256" key="2">
    <source>
        <dbReference type="ARBA" id="ARBA00038695"/>
    </source>
</evidence>
<dbReference type="PANTHER" id="PTHR33231">
    <property type="entry name" value="30S RIBOSOMAL PROTEIN"/>
    <property type="match status" value="1"/>
</dbReference>
<dbReference type="CDD" id="cd00552">
    <property type="entry name" value="RaiA"/>
    <property type="match status" value="1"/>
</dbReference>
<dbReference type="KEGG" id="hbs:IPV69_08425"/>
<dbReference type="PANTHER" id="PTHR33231:SF1">
    <property type="entry name" value="30S RIBOSOMAL PROTEIN"/>
    <property type="match status" value="1"/>
</dbReference>
<evidence type="ECO:0000313" key="5">
    <source>
        <dbReference type="Proteomes" id="UP000593765"/>
    </source>
</evidence>